<keyword evidence="2" id="KW-1185">Reference proteome</keyword>
<reference evidence="1 2" key="1">
    <citation type="journal article" date="2019" name="Nat. Plants">
        <title>Genome sequencing of Musa balbisiana reveals subgenome evolution and function divergence in polyploid bananas.</title>
        <authorList>
            <person name="Yao X."/>
        </authorList>
    </citation>
    <scope>NUCLEOTIDE SEQUENCE [LARGE SCALE GENOMIC DNA]</scope>
    <source>
        <strain evidence="2">cv. DH-PKW</strain>
        <tissue evidence="1">Leaves</tissue>
    </source>
</reference>
<accession>A0A4S8IBN3</accession>
<protein>
    <submittedName>
        <fullName evidence="1">Uncharacterized protein</fullName>
    </submittedName>
</protein>
<dbReference type="Proteomes" id="UP000317650">
    <property type="component" value="Chromosome 2"/>
</dbReference>
<evidence type="ECO:0000313" key="2">
    <source>
        <dbReference type="Proteomes" id="UP000317650"/>
    </source>
</evidence>
<sequence>MACEADARISFEMRPSRTSGYATDNKPSATSVACKADARISFGTPPLRASSCVADGKPAVASMVRKAGVREWCSKGDPGIGLVRHRRRRWSVVRSIAGGPRGRRSKGDLGAGLMCHRCHHWSTILAQLELRESGVPKEIWVLTSRGTGAVAGLSSAGEESRKWEDSLNKRYPHIVYEEYSAGSRNDKCVTDSLTNGDCDMIEVRQEIY</sequence>
<comment type="caution">
    <text evidence="1">The sequence shown here is derived from an EMBL/GenBank/DDBJ whole genome shotgun (WGS) entry which is preliminary data.</text>
</comment>
<dbReference type="AlphaFoldDB" id="A0A4S8IBN3"/>
<proteinExistence type="predicted"/>
<evidence type="ECO:0000313" key="1">
    <source>
        <dbReference type="EMBL" id="THU44974.1"/>
    </source>
</evidence>
<organism evidence="1 2">
    <name type="scientific">Musa balbisiana</name>
    <name type="common">Banana</name>
    <dbReference type="NCBI Taxonomy" id="52838"/>
    <lineage>
        <taxon>Eukaryota</taxon>
        <taxon>Viridiplantae</taxon>
        <taxon>Streptophyta</taxon>
        <taxon>Embryophyta</taxon>
        <taxon>Tracheophyta</taxon>
        <taxon>Spermatophyta</taxon>
        <taxon>Magnoliopsida</taxon>
        <taxon>Liliopsida</taxon>
        <taxon>Zingiberales</taxon>
        <taxon>Musaceae</taxon>
        <taxon>Musa</taxon>
    </lineage>
</organism>
<gene>
    <name evidence="1" type="ORF">C4D60_Mb02t13010</name>
</gene>
<name>A0A4S8IBN3_MUSBA</name>
<dbReference type="EMBL" id="PYDT01000011">
    <property type="protein sequence ID" value="THU44974.1"/>
    <property type="molecule type" value="Genomic_DNA"/>
</dbReference>